<comment type="similarity">
    <text evidence="2">Belongs to the AAA ATPase family. BCS1 subfamily.</text>
</comment>
<protein>
    <submittedName>
        <fullName evidence="16">P-loop containing nucleoside triphosphate hydrolase protein</fullName>
    </submittedName>
</protein>
<feature type="domain" description="AAA+ ATPase" evidence="14">
    <location>
        <begin position="256"/>
        <end position="400"/>
    </location>
</feature>
<keyword evidence="5" id="KW-0999">Mitochondrion inner membrane</keyword>
<dbReference type="GO" id="GO:0005524">
    <property type="term" value="F:ATP binding"/>
    <property type="evidence" value="ECO:0007669"/>
    <property type="project" value="UniProtKB-KW"/>
</dbReference>
<dbReference type="InterPro" id="IPR003593">
    <property type="entry name" value="AAA+_ATPase"/>
</dbReference>
<evidence type="ECO:0000256" key="3">
    <source>
        <dbReference type="ARBA" id="ARBA00022692"/>
    </source>
</evidence>
<keyword evidence="10" id="KW-0472">Membrane</keyword>
<evidence type="ECO:0000256" key="10">
    <source>
        <dbReference type="ARBA" id="ARBA00023136"/>
    </source>
</evidence>
<dbReference type="InterPro" id="IPR057495">
    <property type="entry name" value="AAA_lid_BCS1"/>
</dbReference>
<sequence>MDRDPRFKSGDGYLDAVYEPVPNSYDPSPDLFHWKKRHWITVSVDTSALMLEVWSLNQNVLDDFIQEAREFYLKRSVPPPEIIGSDSLLVAGTFESDDISYTWILEYLQSQNIMTDVVEFNFSTQQSAAGWSPKGKKETIHALPSSSSVHRFRWRSHWVQVNLYRDSQITIRFHSCDKSVLLDFIEAARLKYNEAAISRVNVHLTDGYANWGRVVAKSRRSFSTLILPDGIKETLLADIQEFTENEQWYAFAGVPHRRGYLLYGDPGTGKSTTVHALAGELGMEIYFVSLASPGVNNHTLGELFHSTPSHSILLIEDIDCAFPLRDDLSDEVASRDGYRETEMAEHRSEVTLAGLLNILDSVVSQEGRILIATTNHIDQLDPALIRPGRIDVKIKYSLAVDAQLENVFHRFYPGDKDPANPSGVQSGGGLTVSELEALAHEFAAAIPHSKYSIAQLQGYLLAWKNNPRGAVQGIPAWIALQEMEAAQAVRRGRREVNPSVGGDTADTVHGGDD</sequence>
<dbReference type="AlphaFoldDB" id="A0AAD6Z8D9"/>
<dbReference type="GO" id="GO:0005743">
    <property type="term" value="C:mitochondrial inner membrane"/>
    <property type="evidence" value="ECO:0007669"/>
    <property type="project" value="UniProtKB-SubCell"/>
</dbReference>
<dbReference type="InterPro" id="IPR027417">
    <property type="entry name" value="P-loop_NTPase"/>
</dbReference>
<keyword evidence="3" id="KW-0812">Transmembrane</keyword>
<comment type="subcellular location">
    <subcellularLocation>
        <location evidence="1">Mitochondrion inner membrane</location>
        <topology evidence="1">Single-pass membrane protein</topology>
    </subcellularLocation>
</comment>
<evidence type="ECO:0000259" key="15">
    <source>
        <dbReference type="SMART" id="SM01024"/>
    </source>
</evidence>
<comment type="caution">
    <text evidence="16">The sequence shown here is derived from an EMBL/GenBank/DDBJ whole genome shotgun (WGS) entry which is preliminary data.</text>
</comment>
<dbReference type="SMART" id="SM00382">
    <property type="entry name" value="AAA"/>
    <property type="match status" value="1"/>
</dbReference>
<dbReference type="Gene3D" id="3.40.50.300">
    <property type="entry name" value="P-loop containing nucleotide triphosphate hydrolases"/>
    <property type="match status" value="1"/>
</dbReference>
<evidence type="ECO:0000256" key="6">
    <source>
        <dbReference type="ARBA" id="ARBA00022801"/>
    </source>
</evidence>
<evidence type="ECO:0000259" key="14">
    <source>
        <dbReference type="SMART" id="SM00382"/>
    </source>
</evidence>
<evidence type="ECO:0000256" key="5">
    <source>
        <dbReference type="ARBA" id="ARBA00022792"/>
    </source>
</evidence>
<evidence type="ECO:0000256" key="1">
    <source>
        <dbReference type="ARBA" id="ARBA00004434"/>
    </source>
</evidence>
<evidence type="ECO:0000313" key="16">
    <source>
        <dbReference type="EMBL" id="KAJ7312263.1"/>
    </source>
</evidence>
<dbReference type="PROSITE" id="PS00674">
    <property type="entry name" value="AAA"/>
    <property type="match status" value="1"/>
</dbReference>
<evidence type="ECO:0000313" key="17">
    <source>
        <dbReference type="Proteomes" id="UP001218218"/>
    </source>
</evidence>
<dbReference type="SUPFAM" id="SSF52540">
    <property type="entry name" value="P-loop containing nucleoside triphosphate hydrolases"/>
    <property type="match status" value="1"/>
</dbReference>
<keyword evidence="7 12" id="KW-0067">ATP-binding</keyword>
<evidence type="ECO:0000256" key="13">
    <source>
        <dbReference type="SAM" id="MobiDB-lite"/>
    </source>
</evidence>
<dbReference type="Pfam" id="PF08740">
    <property type="entry name" value="BCS1_N"/>
    <property type="match status" value="1"/>
</dbReference>
<dbReference type="Pfam" id="PF25426">
    <property type="entry name" value="AAA_lid_BCS1"/>
    <property type="match status" value="1"/>
</dbReference>
<evidence type="ECO:0000256" key="2">
    <source>
        <dbReference type="ARBA" id="ARBA00007448"/>
    </source>
</evidence>
<keyword evidence="8" id="KW-1133">Transmembrane helix</keyword>
<dbReference type="Pfam" id="PF00004">
    <property type="entry name" value="AAA"/>
    <property type="match status" value="1"/>
</dbReference>
<keyword evidence="9" id="KW-0496">Mitochondrion</keyword>
<feature type="region of interest" description="Disordered" evidence="13">
    <location>
        <begin position="490"/>
        <end position="513"/>
    </location>
</feature>
<proteinExistence type="inferred from homology"/>
<evidence type="ECO:0000256" key="8">
    <source>
        <dbReference type="ARBA" id="ARBA00022989"/>
    </source>
</evidence>
<dbReference type="GO" id="GO:0016887">
    <property type="term" value="F:ATP hydrolysis activity"/>
    <property type="evidence" value="ECO:0007669"/>
    <property type="project" value="InterPro"/>
</dbReference>
<dbReference type="Proteomes" id="UP001218218">
    <property type="component" value="Unassembled WGS sequence"/>
</dbReference>
<dbReference type="InterPro" id="IPR003959">
    <property type="entry name" value="ATPase_AAA_core"/>
</dbReference>
<evidence type="ECO:0000256" key="7">
    <source>
        <dbReference type="ARBA" id="ARBA00022840"/>
    </source>
</evidence>
<gene>
    <name evidence="16" type="ORF">DFH08DRAFT_448282</name>
</gene>
<accession>A0AAD6Z8D9</accession>
<comment type="catalytic activity">
    <reaction evidence="11">
        <text>ATP + H2O = ADP + phosphate + H(+)</text>
        <dbReference type="Rhea" id="RHEA:13065"/>
        <dbReference type="ChEBI" id="CHEBI:15377"/>
        <dbReference type="ChEBI" id="CHEBI:15378"/>
        <dbReference type="ChEBI" id="CHEBI:30616"/>
        <dbReference type="ChEBI" id="CHEBI:43474"/>
        <dbReference type="ChEBI" id="CHEBI:456216"/>
    </reaction>
    <physiologicalReaction direction="left-to-right" evidence="11">
        <dbReference type="Rhea" id="RHEA:13066"/>
    </physiologicalReaction>
</comment>
<evidence type="ECO:0000256" key="11">
    <source>
        <dbReference type="ARBA" id="ARBA00048778"/>
    </source>
</evidence>
<keyword evidence="6 16" id="KW-0378">Hydrolase</keyword>
<name>A0AAD6Z8D9_9AGAR</name>
<keyword evidence="4 12" id="KW-0547">Nucleotide-binding</keyword>
<dbReference type="EMBL" id="JARIHO010000073">
    <property type="protein sequence ID" value="KAJ7312263.1"/>
    <property type="molecule type" value="Genomic_DNA"/>
</dbReference>
<dbReference type="InterPro" id="IPR050747">
    <property type="entry name" value="Mitochondrial_chaperone_BCS1"/>
</dbReference>
<evidence type="ECO:0000256" key="4">
    <source>
        <dbReference type="ARBA" id="ARBA00022741"/>
    </source>
</evidence>
<reference evidence="16" key="1">
    <citation type="submission" date="2023-03" db="EMBL/GenBank/DDBJ databases">
        <title>Massive genome expansion in bonnet fungi (Mycena s.s.) driven by repeated elements and novel gene families across ecological guilds.</title>
        <authorList>
            <consortium name="Lawrence Berkeley National Laboratory"/>
            <person name="Harder C.B."/>
            <person name="Miyauchi S."/>
            <person name="Viragh M."/>
            <person name="Kuo A."/>
            <person name="Thoen E."/>
            <person name="Andreopoulos B."/>
            <person name="Lu D."/>
            <person name="Skrede I."/>
            <person name="Drula E."/>
            <person name="Henrissat B."/>
            <person name="Morin E."/>
            <person name="Kohler A."/>
            <person name="Barry K."/>
            <person name="LaButti K."/>
            <person name="Morin E."/>
            <person name="Salamov A."/>
            <person name="Lipzen A."/>
            <person name="Mereny Z."/>
            <person name="Hegedus B."/>
            <person name="Baldrian P."/>
            <person name="Stursova M."/>
            <person name="Weitz H."/>
            <person name="Taylor A."/>
            <person name="Grigoriev I.V."/>
            <person name="Nagy L.G."/>
            <person name="Martin F."/>
            <person name="Kauserud H."/>
        </authorList>
    </citation>
    <scope>NUCLEOTIDE SEQUENCE</scope>
    <source>
        <strain evidence="16">CBHHK002</strain>
    </source>
</reference>
<dbReference type="InterPro" id="IPR014851">
    <property type="entry name" value="BCS1_N"/>
</dbReference>
<evidence type="ECO:0000256" key="12">
    <source>
        <dbReference type="RuleBase" id="RU003651"/>
    </source>
</evidence>
<dbReference type="SMART" id="SM01024">
    <property type="entry name" value="BCS1_N"/>
    <property type="match status" value="1"/>
</dbReference>
<feature type="domain" description="BCS1 N-terminal" evidence="15">
    <location>
        <begin position="48"/>
        <end position="225"/>
    </location>
</feature>
<organism evidence="16 17">
    <name type="scientific">Mycena albidolilacea</name>
    <dbReference type="NCBI Taxonomy" id="1033008"/>
    <lineage>
        <taxon>Eukaryota</taxon>
        <taxon>Fungi</taxon>
        <taxon>Dikarya</taxon>
        <taxon>Basidiomycota</taxon>
        <taxon>Agaricomycotina</taxon>
        <taxon>Agaricomycetes</taxon>
        <taxon>Agaricomycetidae</taxon>
        <taxon>Agaricales</taxon>
        <taxon>Marasmiineae</taxon>
        <taxon>Mycenaceae</taxon>
        <taxon>Mycena</taxon>
    </lineage>
</organism>
<keyword evidence="17" id="KW-1185">Reference proteome</keyword>
<evidence type="ECO:0000256" key="9">
    <source>
        <dbReference type="ARBA" id="ARBA00023128"/>
    </source>
</evidence>
<dbReference type="InterPro" id="IPR003960">
    <property type="entry name" value="ATPase_AAA_CS"/>
</dbReference>
<dbReference type="PANTHER" id="PTHR23070">
    <property type="entry name" value="BCS1 AAA-TYPE ATPASE"/>
    <property type="match status" value="1"/>
</dbReference>